<name>A0A081PL39_9SPHI</name>
<dbReference type="GO" id="GO:0005975">
    <property type="term" value="P:carbohydrate metabolic process"/>
    <property type="evidence" value="ECO:0007669"/>
    <property type="project" value="InterPro"/>
</dbReference>
<feature type="domain" description="Carbohydrate kinase FGGY N-terminal" evidence="5">
    <location>
        <begin position="3"/>
        <end position="243"/>
    </location>
</feature>
<dbReference type="SUPFAM" id="SSF53067">
    <property type="entry name" value="Actin-like ATPase domain"/>
    <property type="match status" value="2"/>
</dbReference>
<dbReference type="eggNOG" id="COG1070">
    <property type="taxonomic scope" value="Bacteria"/>
</dbReference>
<keyword evidence="8" id="KW-1185">Reference proteome</keyword>
<dbReference type="EMBL" id="JNFF01000017">
    <property type="protein sequence ID" value="KEQ31412.1"/>
    <property type="molecule type" value="Genomic_DNA"/>
</dbReference>
<comment type="caution">
    <text evidence="7">The sequence shown here is derived from an EMBL/GenBank/DDBJ whole genome shotgun (WGS) entry which is preliminary data.</text>
</comment>
<dbReference type="Proteomes" id="UP000028007">
    <property type="component" value="Unassembled WGS sequence"/>
</dbReference>
<feature type="domain" description="Carbohydrate kinase FGGY C-terminal" evidence="6">
    <location>
        <begin position="253"/>
        <end position="442"/>
    </location>
</feature>
<comment type="similarity">
    <text evidence="1 4">Belongs to the FGGY kinase family.</text>
</comment>
<dbReference type="Gene3D" id="3.30.420.40">
    <property type="match status" value="2"/>
</dbReference>
<evidence type="ECO:0000259" key="6">
    <source>
        <dbReference type="Pfam" id="PF02782"/>
    </source>
</evidence>
<sequence>MEYILGIDIGTGSTKGVAVDLQYKPIGSSQSFYPTTSSEPGYSEQNPLLIWEACCKVITEQINLRGRSPKIISLSCAMHSLIAVDSGGEAIIPMMTWADNRAANFADQLLSQGSGIEIYLKTGTPVHAMSPLCKIGWIRSHLPEVFSRTEKFISIKEYIWFKLFGVFEIDHSVASCTGLMELDSLCWYTAALNAAGIQEEQLSRLVSTAFYRAFPEAIPGMEAVTAGVPVVIGATDGCLANLGTGAIAPGIGALTIGTSGALRVSAECSRFNKEAMTFSYRLDEKIYINGGPVNNGGIALKWQLKNILGTSQLREEDYETAFRSVSNLGPGADGLLFLPYLQGERAPVWDARSCGVFFGLNLSHTSDHMTRAVIEGICFALEDVLNALERSGQQVDRIHVSGGFVASAVWLQILADITGKELVLISVDDASAIGATILAAKAIGLESDYPMPNIKEATRIYPDKQTHKKYMEIFEIYVALYPALKEQMHRLHKLSNNPSSAGLL</sequence>
<protein>
    <recommendedName>
        <fullName evidence="9">Gluconokinase</fullName>
    </recommendedName>
</protein>
<dbReference type="InterPro" id="IPR050406">
    <property type="entry name" value="FGGY_Carb_Kinase"/>
</dbReference>
<dbReference type="OrthoDB" id="9805576at2"/>
<dbReference type="InterPro" id="IPR018485">
    <property type="entry name" value="FGGY_C"/>
</dbReference>
<dbReference type="PROSITE" id="PS00445">
    <property type="entry name" value="FGGY_KINASES_2"/>
    <property type="match status" value="1"/>
</dbReference>
<evidence type="ECO:0000313" key="8">
    <source>
        <dbReference type="Proteomes" id="UP000028007"/>
    </source>
</evidence>
<dbReference type="InterPro" id="IPR018484">
    <property type="entry name" value="FGGY_N"/>
</dbReference>
<dbReference type="RefSeq" id="WP_037438200.1">
    <property type="nucleotide sequence ID" value="NZ_JNFF01000017.1"/>
</dbReference>
<dbReference type="AlphaFoldDB" id="A0A081PL39"/>
<evidence type="ECO:0000313" key="7">
    <source>
        <dbReference type="EMBL" id="KEQ31412.1"/>
    </source>
</evidence>
<evidence type="ECO:0008006" key="9">
    <source>
        <dbReference type="Google" id="ProtNLM"/>
    </source>
</evidence>
<gene>
    <name evidence="7" type="ORF">N180_07965</name>
</gene>
<dbReference type="InterPro" id="IPR043129">
    <property type="entry name" value="ATPase_NBD"/>
</dbReference>
<dbReference type="InterPro" id="IPR000577">
    <property type="entry name" value="Carb_kinase_FGGY"/>
</dbReference>
<reference evidence="7 8" key="1">
    <citation type="journal article" date="1992" name="Int. J. Syst. Bacteriol.">
        <title>Sphingobacterium antarcticus sp. nov. a Psychrotrophic Bacterium from the Soils of Schirmacher Oasis, Antarctica.</title>
        <authorList>
            <person name="Shivaji S."/>
            <person name="Ray M.K."/>
            <person name="Rao N.S."/>
            <person name="Saiserr L."/>
            <person name="Jagannadham M.V."/>
            <person name="Kumar G.S."/>
            <person name="Reddy G."/>
            <person name="Bhargava P.M."/>
        </authorList>
    </citation>
    <scope>NUCLEOTIDE SEQUENCE [LARGE SCALE GENOMIC DNA]</scope>
    <source>
        <strain evidence="7 8">4BY</strain>
    </source>
</reference>
<keyword evidence="2 4" id="KW-0808">Transferase</keyword>
<evidence type="ECO:0000256" key="2">
    <source>
        <dbReference type="ARBA" id="ARBA00022679"/>
    </source>
</evidence>
<dbReference type="PIRSF" id="PIRSF000538">
    <property type="entry name" value="GlpK"/>
    <property type="match status" value="1"/>
</dbReference>
<proteinExistence type="inferred from homology"/>
<evidence type="ECO:0000256" key="4">
    <source>
        <dbReference type="RuleBase" id="RU003733"/>
    </source>
</evidence>
<dbReference type="InterPro" id="IPR018483">
    <property type="entry name" value="Carb_kinase_FGGY_CS"/>
</dbReference>
<dbReference type="GO" id="GO:0016773">
    <property type="term" value="F:phosphotransferase activity, alcohol group as acceptor"/>
    <property type="evidence" value="ECO:0007669"/>
    <property type="project" value="InterPro"/>
</dbReference>
<dbReference type="Pfam" id="PF02782">
    <property type="entry name" value="FGGY_C"/>
    <property type="match status" value="1"/>
</dbReference>
<dbReference type="PANTHER" id="PTHR43095">
    <property type="entry name" value="SUGAR KINASE"/>
    <property type="match status" value="1"/>
</dbReference>
<accession>A0A081PL39</accession>
<evidence type="ECO:0000256" key="3">
    <source>
        <dbReference type="ARBA" id="ARBA00022777"/>
    </source>
</evidence>
<dbReference type="GO" id="GO:0016301">
    <property type="term" value="F:kinase activity"/>
    <property type="evidence" value="ECO:0007669"/>
    <property type="project" value="UniProtKB-KW"/>
</dbReference>
<organism evidence="7 8">
    <name type="scientific">Pedobacter antarcticus 4BY</name>
    <dbReference type="NCBI Taxonomy" id="1358423"/>
    <lineage>
        <taxon>Bacteria</taxon>
        <taxon>Pseudomonadati</taxon>
        <taxon>Bacteroidota</taxon>
        <taxon>Sphingobacteriia</taxon>
        <taxon>Sphingobacteriales</taxon>
        <taxon>Sphingobacteriaceae</taxon>
        <taxon>Pedobacter</taxon>
    </lineage>
</organism>
<evidence type="ECO:0000259" key="5">
    <source>
        <dbReference type="Pfam" id="PF00370"/>
    </source>
</evidence>
<dbReference type="PANTHER" id="PTHR43095:SF2">
    <property type="entry name" value="GLUCONOKINASE"/>
    <property type="match status" value="1"/>
</dbReference>
<evidence type="ECO:0000256" key="1">
    <source>
        <dbReference type="ARBA" id="ARBA00009156"/>
    </source>
</evidence>
<dbReference type="Pfam" id="PF00370">
    <property type="entry name" value="FGGY_N"/>
    <property type="match status" value="1"/>
</dbReference>
<keyword evidence="3 4" id="KW-0418">Kinase</keyword>
<dbReference type="CDD" id="cd07770">
    <property type="entry name" value="ASKHA_NBD_FGGY_GntK"/>
    <property type="match status" value="1"/>
</dbReference>